<reference evidence="2 3" key="1">
    <citation type="journal article" date="2022" name="Front. Cell. Infect. Microbiol.">
        <title>The Genomes of Two Strains of Taenia crassiceps the Animal Model for the Study of Human Cysticercosis.</title>
        <authorList>
            <person name="Bobes R.J."/>
            <person name="Estrada K."/>
            <person name="Rios-Valencia D.G."/>
            <person name="Calderon-Gallegos A."/>
            <person name="de la Torre P."/>
            <person name="Carrero J.C."/>
            <person name="Sanchez-Flores A."/>
            <person name="Laclette J.P."/>
        </authorList>
    </citation>
    <scope>NUCLEOTIDE SEQUENCE [LARGE SCALE GENOMIC DNA]</scope>
    <source>
        <strain evidence="2">WFUcys</strain>
    </source>
</reference>
<feature type="compositionally biased region" description="Pro residues" evidence="1">
    <location>
        <begin position="248"/>
        <end position="259"/>
    </location>
</feature>
<sequence length="259" mass="27782">MSPYGRPRVAVVLVSGQICSRFDLQLAQSDADHGLSYTVCFAVSATMETAFLQRHSTVCVINANAPSGEGWWWNRRGRRINTTLTTANPTGGGGIACDVSTHSTCQCAAAVACRAACSVVRSVKPNTSTFSVRTPASAHNTKECHRLSTPLHSPRIASHRIASHLRSAQLSSSHLCSRPHSHDNGDDVVLHDDDLPPHRTGCLSNQITYTVLPLLTPPSSLLPPPSSLLPLHPTPYTLHPTPYTLHPTPHPSPTPSPPP</sequence>
<dbReference type="Proteomes" id="UP001651158">
    <property type="component" value="Unassembled WGS sequence"/>
</dbReference>
<keyword evidence="3" id="KW-1185">Reference proteome</keyword>
<accession>A0ABR4QG80</accession>
<evidence type="ECO:0000313" key="3">
    <source>
        <dbReference type="Proteomes" id="UP001651158"/>
    </source>
</evidence>
<gene>
    <name evidence="2" type="ORF">TcWFU_002671</name>
</gene>
<name>A0ABR4QG80_9CEST</name>
<organism evidence="2 3">
    <name type="scientific">Taenia crassiceps</name>
    <dbReference type="NCBI Taxonomy" id="6207"/>
    <lineage>
        <taxon>Eukaryota</taxon>
        <taxon>Metazoa</taxon>
        <taxon>Spiralia</taxon>
        <taxon>Lophotrochozoa</taxon>
        <taxon>Platyhelminthes</taxon>
        <taxon>Cestoda</taxon>
        <taxon>Eucestoda</taxon>
        <taxon>Cyclophyllidea</taxon>
        <taxon>Taeniidae</taxon>
        <taxon>Taenia</taxon>
    </lineage>
</organism>
<evidence type="ECO:0000256" key="1">
    <source>
        <dbReference type="SAM" id="MobiDB-lite"/>
    </source>
</evidence>
<feature type="region of interest" description="Disordered" evidence="1">
    <location>
        <begin position="239"/>
        <end position="259"/>
    </location>
</feature>
<comment type="caution">
    <text evidence="2">The sequence shown here is derived from an EMBL/GenBank/DDBJ whole genome shotgun (WGS) entry which is preliminary data.</text>
</comment>
<evidence type="ECO:0000313" key="2">
    <source>
        <dbReference type="EMBL" id="KAL5108636.1"/>
    </source>
</evidence>
<dbReference type="EMBL" id="JAKROA010000003">
    <property type="protein sequence ID" value="KAL5108636.1"/>
    <property type="molecule type" value="Genomic_DNA"/>
</dbReference>
<protein>
    <submittedName>
        <fullName evidence="2">Uncharacterized protein</fullName>
    </submittedName>
</protein>
<proteinExistence type="predicted"/>